<dbReference type="PANTHER" id="PTHR43796">
    <property type="entry name" value="CARBOXYNORSPERMIDINE SYNTHASE"/>
    <property type="match status" value="1"/>
</dbReference>
<dbReference type="Pfam" id="PF03435">
    <property type="entry name" value="Sacchrp_dh_NADP"/>
    <property type="match status" value="1"/>
</dbReference>
<dbReference type="Gene3D" id="3.40.50.720">
    <property type="entry name" value="NAD(P)-binding Rossmann-like Domain"/>
    <property type="match status" value="1"/>
</dbReference>
<proteinExistence type="predicted"/>
<evidence type="ECO:0000313" key="3">
    <source>
        <dbReference type="Proteomes" id="UP000054709"/>
    </source>
</evidence>
<dbReference type="InterPro" id="IPR036291">
    <property type="entry name" value="NAD(P)-bd_dom_sf"/>
</dbReference>
<dbReference type="InterPro" id="IPR005097">
    <property type="entry name" value="Sacchrp_dh_NADP-bd"/>
</dbReference>
<dbReference type="SUPFAM" id="SSF51735">
    <property type="entry name" value="NAD(P)-binding Rossmann-fold domains"/>
    <property type="match status" value="1"/>
</dbReference>
<evidence type="ECO:0000313" key="2">
    <source>
        <dbReference type="EMBL" id="KTD86844.1"/>
    </source>
</evidence>
<organism evidence="2 3">
    <name type="scientific">Paenibacillus etheri</name>
    <dbReference type="NCBI Taxonomy" id="1306852"/>
    <lineage>
        <taxon>Bacteria</taxon>
        <taxon>Bacillati</taxon>
        <taxon>Bacillota</taxon>
        <taxon>Bacilli</taxon>
        <taxon>Bacillales</taxon>
        <taxon>Paenibacillaceae</taxon>
        <taxon>Paenibacillus</taxon>
    </lineage>
</organism>
<feature type="domain" description="Saccharopine dehydrogenase NADP binding" evidence="1">
    <location>
        <begin position="7"/>
        <end position="122"/>
    </location>
</feature>
<dbReference type="AlphaFoldDB" id="A0A0W1AZQ6"/>
<dbReference type="EMBL" id="LCZJ02000019">
    <property type="protein sequence ID" value="KTD86844.1"/>
    <property type="molecule type" value="Genomic_DNA"/>
</dbReference>
<keyword evidence="3" id="KW-1185">Reference proteome</keyword>
<gene>
    <name evidence="2" type="ORF">UQ64_15560</name>
</gene>
<evidence type="ECO:0000259" key="1">
    <source>
        <dbReference type="Pfam" id="PF03435"/>
    </source>
</evidence>
<dbReference type="Gene3D" id="3.30.360.10">
    <property type="entry name" value="Dihydrodipicolinate Reductase, domain 2"/>
    <property type="match status" value="1"/>
</dbReference>
<reference evidence="2 3" key="1">
    <citation type="journal article" date="2015" name="Int. Biodeterior. Biodegradation">
        <title>Physiological and genetic screening methods for the isolation of methyl tert-butyl ether-degrading bacteria for bioremediation purposes.</title>
        <authorList>
            <person name="Guisado I.M."/>
            <person name="Purswani J."/>
            <person name="Gonzalez Lopez J."/>
            <person name="Pozo C."/>
        </authorList>
    </citation>
    <scope>NUCLEOTIDE SEQUENCE [LARGE SCALE GENOMIC DNA]</scope>
    <source>
        <strain evidence="2 3">SH7</strain>
    </source>
</reference>
<protein>
    <submittedName>
        <fullName evidence="2">Saccharopine dehydrogenase</fullName>
    </submittedName>
</protein>
<sequence>MQGKEDIVIVGGYGHVGRTICEILEKKYPGEVFAAGRSLEKAERFSQSTHGRIKPLQLDINKPLPPQLLDQVKLVIMCLDQTNTDFVKACFHSGTHYVDVSASGPFLSQIEAFNEEAARHGSCAVLSVGLAPGITNLMALEAESLIEQTEEIEIAIMLGLGDSHGKAAIEWTVNSLGEQFEVKQKNRQIEVESFTDRKSYHFGDDLGSRHAYRFPFSDQQTLARTLKASSISTRFCLDSVFVTKMLAIAKKTGAVRLLKTSWVNRWMVRTMERLHIGSDQFAIKVEARGRNREGKPMHADLILQGKNQSIITAKVTAAVSKLLYDSPFPGGVYHIEQITDLAYIQKELGSTLSLEIQVKEHNANLSK</sequence>
<comment type="caution">
    <text evidence="2">The sequence shown here is derived from an EMBL/GenBank/DDBJ whole genome shotgun (WGS) entry which is preliminary data.</text>
</comment>
<dbReference type="RefSeq" id="WP_060623732.1">
    <property type="nucleotide sequence ID" value="NZ_LCZJ02000019.1"/>
</dbReference>
<name>A0A0W1AZQ6_9BACL</name>
<dbReference type="Proteomes" id="UP000054709">
    <property type="component" value="Unassembled WGS sequence"/>
</dbReference>
<accession>A0A0W1AZQ6</accession>
<dbReference type="PANTHER" id="PTHR43796:SF2">
    <property type="entry name" value="CARBOXYNORSPERMIDINE SYNTHASE"/>
    <property type="match status" value="1"/>
</dbReference>